<dbReference type="EMBL" id="KI392738">
    <property type="protein sequence ID" value="ERN10954.1"/>
    <property type="molecule type" value="Genomic_DNA"/>
</dbReference>
<dbReference type="HOGENOM" id="CLU_2674426_0_0_1"/>
<protein>
    <submittedName>
        <fullName evidence="2">Uncharacterized protein</fullName>
    </submittedName>
</protein>
<name>W1PSX6_AMBTC</name>
<sequence length="75" mass="8004">MMGGHSSTPGVPVCHAEADGRRKREDSCDAPEPRHKKRAHARGQGQWLAEEAILSAQDNGVSTPHGLHGVATHDC</sequence>
<dbReference type="AlphaFoldDB" id="W1PSX6"/>
<dbReference type="Proteomes" id="UP000017836">
    <property type="component" value="Unassembled WGS sequence"/>
</dbReference>
<feature type="region of interest" description="Disordered" evidence="1">
    <location>
        <begin position="1"/>
        <end position="45"/>
    </location>
</feature>
<reference evidence="3" key="1">
    <citation type="journal article" date="2013" name="Science">
        <title>The Amborella genome and the evolution of flowering plants.</title>
        <authorList>
            <consortium name="Amborella Genome Project"/>
        </authorList>
    </citation>
    <scope>NUCLEOTIDE SEQUENCE [LARGE SCALE GENOMIC DNA]</scope>
</reference>
<accession>W1PSX6</accession>
<organism evidence="2 3">
    <name type="scientific">Amborella trichopoda</name>
    <dbReference type="NCBI Taxonomy" id="13333"/>
    <lineage>
        <taxon>Eukaryota</taxon>
        <taxon>Viridiplantae</taxon>
        <taxon>Streptophyta</taxon>
        <taxon>Embryophyta</taxon>
        <taxon>Tracheophyta</taxon>
        <taxon>Spermatophyta</taxon>
        <taxon>Magnoliopsida</taxon>
        <taxon>Amborellales</taxon>
        <taxon>Amborellaceae</taxon>
        <taxon>Amborella</taxon>
    </lineage>
</organism>
<dbReference type="Gramene" id="ERN10954">
    <property type="protein sequence ID" value="ERN10954"/>
    <property type="gene ID" value="AMTR_s00158p00073670"/>
</dbReference>
<keyword evidence="3" id="KW-1185">Reference proteome</keyword>
<evidence type="ECO:0000313" key="3">
    <source>
        <dbReference type="Proteomes" id="UP000017836"/>
    </source>
</evidence>
<evidence type="ECO:0000256" key="1">
    <source>
        <dbReference type="SAM" id="MobiDB-lite"/>
    </source>
</evidence>
<evidence type="ECO:0000313" key="2">
    <source>
        <dbReference type="EMBL" id="ERN10954.1"/>
    </source>
</evidence>
<gene>
    <name evidence="2" type="ORF">AMTR_s00158p00073670</name>
</gene>
<proteinExistence type="predicted"/>
<feature type="compositionally biased region" description="Basic and acidic residues" evidence="1">
    <location>
        <begin position="16"/>
        <end position="33"/>
    </location>
</feature>